<evidence type="ECO:0000313" key="3">
    <source>
        <dbReference type="Proteomes" id="UP000826234"/>
    </source>
</evidence>
<accession>A0ABQ7T9D0</accession>
<organism evidence="2 3">
    <name type="scientific">Phrynosoma platyrhinos</name>
    <name type="common">Desert horned lizard</name>
    <dbReference type="NCBI Taxonomy" id="52577"/>
    <lineage>
        <taxon>Eukaryota</taxon>
        <taxon>Metazoa</taxon>
        <taxon>Chordata</taxon>
        <taxon>Craniata</taxon>
        <taxon>Vertebrata</taxon>
        <taxon>Euteleostomi</taxon>
        <taxon>Lepidosauria</taxon>
        <taxon>Squamata</taxon>
        <taxon>Bifurcata</taxon>
        <taxon>Unidentata</taxon>
        <taxon>Episquamata</taxon>
        <taxon>Toxicofera</taxon>
        <taxon>Iguania</taxon>
        <taxon>Phrynosomatidae</taxon>
        <taxon>Phrynosomatinae</taxon>
        <taxon>Phrynosoma</taxon>
    </lineage>
</organism>
<comment type="caution">
    <text evidence="2">The sequence shown here is derived from an EMBL/GenBank/DDBJ whole genome shotgun (WGS) entry which is preliminary data.</text>
</comment>
<gene>
    <name evidence="2" type="ORF">JD844_000918</name>
</gene>
<proteinExistence type="predicted"/>
<evidence type="ECO:0000256" key="1">
    <source>
        <dbReference type="SAM" id="MobiDB-lite"/>
    </source>
</evidence>
<sequence>MATQPVEDVRGGAANEGAVSGRGEATIGGEAEGAGGVASQRPAHAEGCMGLKRGWQAGSGGASEKSEGAALEVMGISRNDPDRGAWLSFCPGKEIENLGSGINEIPIWDKTGRQAEIQEGS</sequence>
<keyword evidence="3" id="KW-1185">Reference proteome</keyword>
<evidence type="ECO:0000313" key="2">
    <source>
        <dbReference type="EMBL" id="KAH0626137.1"/>
    </source>
</evidence>
<protein>
    <submittedName>
        <fullName evidence="2">Uncharacterized protein</fullName>
    </submittedName>
</protein>
<name>A0ABQ7T9D0_PHRPL</name>
<reference evidence="2 3" key="1">
    <citation type="journal article" date="2022" name="Gigascience">
        <title>A chromosome-level genome assembly and annotation of the desert horned lizard, Phrynosoma platyrhinos, provides insight into chromosomal rearrangements among reptiles.</title>
        <authorList>
            <person name="Koochekian N."/>
            <person name="Ascanio A."/>
            <person name="Farleigh K."/>
            <person name="Card D.C."/>
            <person name="Schield D.R."/>
            <person name="Castoe T.A."/>
            <person name="Jezkova T."/>
        </authorList>
    </citation>
    <scope>NUCLEOTIDE SEQUENCE [LARGE SCALE GENOMIC DNA]</scope>
    <source>
        <strain evidence="2">NK-2021</strain>
    </source>
</reference>
<dbReference type="EMBL" id="JAIPUX010000521">
    <property type="protein sequence ID" value="KAH0626137.1"/>
    <property type="molecule type" value="Genomic_DNA"/>
</dbReference>
<feature type="region of interest" description="Disordered" evidence="1">
    <location>
        <begin position="1"/>
        <end position="41"/>
    </location>
</feature>
<dbReference type="Proteomes" id="UP000826234">
    <property type="component" value="Unassembled WGS sequence"/>
</dbReference>